<dbReference type="AlphaFoldDB" id="A0AAV5UEF2"/>
<name>A0AAV5UEF2_9BILA</name>
<reference evidence="1" key="1">
    <citation type="submission" date="2023-10" db="EMBL/GenBank/DDBJ databases">
        <title>Genome assembly of Pristionchus species.</title>
        <authorList>
            <person name="Yoshida K."/>
            <person name="Sommer R.J."/>
        </authorList>
    </citation>
    <scope>NUCLEOTIDE SEQUENCE</scope>
    <source>
        <strain evidence="1">RS0144</strain>
    </source>
</reference>
<feature type="non-terminal residue" evidence="1">
    <location>
        <position position="1"/>
    </location>
</feature>
<dbReference type="Proteomes" id="UP001432027">
    <property type="component" value="Unassembled WGS sequence"/>
</dbReference>
<keyword evidence="2" id="KW-1185">Reference proteome</keyword>
<protein>
    <recommendedName>
        <fullName evidence="3">C2H2-type domain-containing protein</fullName>
    </recommendedName>
</protein>
<comment type="caution">
    <text evidence="1">The sequence shown here is derived from an EMBL/GenBank/DDBJ whole genome shotgun (WGS) entry which is preliminary data.</text>
</comment>
<proteinExistence type="predicted"/>
<dbReference type="EMBL" id="BTSX01000006">
    <property type="protein sequence ID" value="GMT04937.1"/>
    <property type="molecule type" value="Genomic_DNA"/>
</dbReference>
<evidence type="ECO:0008006" key="3">
    <source>
        <dbReference type="Google" id="ProtNLM"/>
    </source>
</evidence>
<organism evidence="1 2">
    <name type="scientific">Pristionchus entomophagus</name>
    <dbReference type="NCBI Taxonomy" id="358040"/>
    <lineage>
        <taxon>Eukaryota</taxon>
        <taxon>Metazoa</taxon>
        <taxon>Ecdysozoa</taxon>
        <taxon>Nematoda</taxon>
        <taxon>Chromadorea</taxon>
        <taxon>Rhabditida</taxon>
        <taxon>Rhabditina</taxon>
        <taxon>Diplogasteromorpha</taxon>
        <taxon>Diplogasteroidea</taxon>
        <taxon>Neodiplogasteridae</taxon>
        <taxon>Pristionchus</taxon>
    </lineage>
</organism>
<evidence type="ECO:0000313" key="1">
    <source>
        <dbReference type="EMBL" id="GMT04937.1"/>
    </source>
</evidence>
<feature type="non-terminal residue" evidence="1">
    <location>
        <position position="106"/>
    </location>
</feature>
<evidence type="ECO:0000313" key="2">
    <source>
        <dbReference type="Proteomes" id="UP001432027"/>
    </source>
</evidence>
<sequence length="106" mass="12245">APPPNLLDITEDWLVTSSTTCFCGYSSKRPFHMLKHQLEHTDNACPSMQCGVVIEEKREMEEHLLEHVKIMEKKRENKGETIRSIKNKSKSCYIRTIAPEKKKISS</sequence>
<gene>
    <name evidence="1" type="ORF">PENTCL1PPCAC_27111</name>
</gene>
<accession>A0AAV5UEF2</accession>